<accession>A0ABV2NSG6</accession>
<keyword evidence="4" id="KW-0808">Transferase</keyword>
<dbReference type="InterPro" id="IPR038987">
    <property type="entry name" value="MoeA-like"/>
</dbReference>
<dbReference type="InterPro" id="IPR001453">
    <property type="entry name" value="MoaB/Mog_dom"/>
</dbReference>
<protein>
    <recommendedName>
        <fullName evidence="4">Molybdopterin molybdenumtransferase</fullName>
        <ecNumber evidence="4">2.10.1.1</ecNumber>
    </recommendedName>
</protein>
<keyword evidence="7" id="KW-1185">Reference proteome</keyword>
<name>A0ABV2NSG6_9HYPH</name>
<sequence length="408" mass="41501">MPRSGRAARILADAASLGTRTRRRMPGRPPRRPLILEPGWRIAARMVRNASSALIPLREAANLLSGESAPVAPATVPLEAALGCIAAGAVVARSAVPAAMTAVRDGFAVEAAAVGGASAYAPIFLARPPPWVEAGQPLPSGTDAVLPPEGYADGTVVADIATREGVCGAGDDVADNARLIEAGTRIEPLHLLVLEAAGLETIDVRQPLLRVVTAGTSSLDTVSPLLRRLIARAGGVTEAVRARGVEDIVAAIRGGTADAVLVVGGSGFGRSDHSAAALGLAGEVRAHGIALRPGETTAVGSAAGRPVLLVPGRPEAALAAFLALGRPLIARLAGAQDRGPRRHVLVRKIVSSIGLSEVVFVRSASEGVEPLGGAGLPLGRLVQADGIVVVEPESEGFRTGEEAEVWAL</sequence>
<dbReference type="InterPro" id="IPR036688">
    <property type="entry name" value="MoeA_C_domain_IV_sf"/>
</dbReference>
<evidence type="ECO:0000313" key="6">
    <source>
        <dbReference type="EMBL" id="MET3869474.1"/>
    </source>
</evidence>
<keyword evidence="4" id="KW-0500">Molybdenum</keyword>
<evidence type="ECO:0000313" key="7">
    <source>
        <dbReference type="Proteomes" id="UP001549119"/>
    </source>
</evidence>
<comment type="catalytic activity">
    <reaction evidence="3">
        <text>adenylyl-molybdopterin + molybdate = Mo-molybdopterin + AMP + H(+)</text>
        <dbReference type="Rhea" id="RHEA:35047"/>
        <dbReference type="ChEBI" id="CHEBI:15378"/>
        <dbReference type="ChEBI" id="CHEBI:36264"/>
        <dbReference type="ChEBI" id="CHEBI:62727"/>
        <dbReference type="ChEBI" id="CHEBI:71302"/>
        <dbReference type="ChEBI" id="CHEBI:456215"/>
        <dbReference type="EC" id="2.10.1.1"/>
    </reaction>
</comment>
<dbReference type="InterPro" id="IPR036425">
    <property type="entry name" value="MoaB/Mog-like_dom_sf"/>
</dbReference>
<comment type="cofactor">
    <cofactor evidence="4">
        <name>Mg(2+)</name>
        <dbReference type="ChEBI" id="CHEBI:18420"/>
    </cofactor>
</comment>
<dbReference type="PANTHER" id="PTHR10192:SF5">
    <property type="entry name" value="GEPHYRIN"/>
    <property type="match status" value="1"/>
</dbReference>
<evidence type="ECO:0000256" key="2">
    <source>
        <dbReference type="ARBA" id="ARBA00010763"/>
    </source>
</evidence>
<dbReference type="Gene3D" id="3.90.105.10">
    <property type="entry name" value="Molybdopterin biosynthesis moea protein, domain 2"/>
    <property type="match status" value="1"/>
</dbReference>
<dbReference type="Pfam" id="PF03453">
    <property type="entry name" value="MoeA_N"/>
    <property type="match status" value="1"/>
</dbReference>
<keyword evidence="4" id="KW-0501">Molybdenum cofactor biosynthesis</keyword>
<dbReference type="Gene3D" id="3.40.980.10">
    <property type="entry name" value="MoaB/Mog-like domain"/>
    <property type="match status" value="1"/>
</dbReference>
<keyword evidence="4" id="KW-0479">Metal-binding</keyword>
<evidence type="ECO:0000256" key="1">
    <source>
        <dbReference type="ARBA" id="ARBA00002901"/>
    </source>
</evidence>
<dbReference type="Gene3D" id="2.40.340.10">
    <property type="entry name" value="MoeA, C-terminal, domain IV"/>
    <property type="match status" value="1"/>
</dbReference>
<gene>
    <name evidence="6" type="ORF">ABIC20_006852</name>
</gene>
<dbReference type="InterPro" id="IPR005110">
    <property type="entry name" value="MoeA_linker/N"/>
</dbReference>
<dbReference type="SMART" id="SM00852">
    <property type="entry name" value="MoCF_biosynth"/>
    <property type="match status" value="1"/>
</dbReference>
<feature type="domain" description="MoaB/Mog" evidence="5">
    <location>
        <begin position="210"/>
        <end position="331"/>
    </location>
</feature>
<keyword evidence="4" id="KW-0460">Magnesium</keyword>
<dbReference type="Pfam" id="PF00994">
    <property type="entry name" value="MoCF_biosynth"/>
    <property type="match status" value="1"/>
</dbReference>
<dbReference type="InterPro" id="IPR036135">
    <property type="entry name" value="MoeA_linker/N_sf"/>
</dbReference>
<dbReference type="SUPFAM" id="SSF63882">
    <property type="entry name" value="MoeA N-terminal region -like"/>
    <property type="match status" value="1"/>
</dbReference>
<dbReference type="SUPFAM" id="SSF53218">
    <property type="entry name" value="Molybdenum cofactor biosynthesis proteins"/>
    <property type="match status" value="1"/>
</dbReference>
<dbReference type="SUPFAM" id="SSF63867">
    <property type="entry name" value="MoeA C-terminal domain-like"/>
    <property type="match status" value="1"/>
</dbReference>
<dbReference type="EMBL" id="JBEPNW010000003">
    <property type="protein sequence ID" value="MET3869474.1"/>
    <property type="molecule type" value="Genomic_DNA"/>
</dbReference>
<dbReference type="EC" id="2.10.1.1" evidence="4"/>
<reference evidence="6 7" key="1">
    <citation type="submission" date="2024-06" db="EMBL/GenBank/DDBJ databases">
        <title>Genomics of switchgrass bacterial isolates.</title>
        <authorList>
            <person name="Shade A."/>
        </authorList>
    </citation>
    <scope>NUCLEOTIDE SEQUENCE [LARGE SCALE GENOMIC DNA]</scope>
    <source>
        <strain evidence="6 7">PvP084</strain>
    </source>
</reference>
<organism evidence="6 7">
    <name type="scientific">Methylobacterium radiotolerans</name>
    <dbReference type="NCBI Taxonomy" id="31998"/>
    <lineage>
        <taxon>Bacteria</taxon>
        <taxon>Pseudomonadati</taxon>
        <taxon>Pseudomonadota</taxon>
        <taxon>Alphaproteobacteria</taxon>
        <taxon>Hyphomicrobiales</taxon>
        <taxon>Methylobacteriaceae</taxon>
        <taxon>Methylobacterium</taxon>
    </lineage>
</organism>
<comment type="pathway">
    <text evidence="4">Cofactor biosynthesis; molybdopterin biosynthesis.</text>
</comment>
<comment type="function">
    <text evidence="1 4">Catalyzes the insertion of molybdate into adenylated molybdopterin with the concomitant release of AMP.</text>
</comment>
<proteinExistence type="inferred from homology"/>
<dbReference type="PANTHER" id="PTHR10192">
    <property type="entry name" value="MOLYBDOPTERIN BIOSYNTHESIS PROTEIN"/>
    <property type="match status" value="1"/>
</dbReference>
<evidence type="ECO:0000256" key="4">
    <source>
        <dbReference type="RuleBase" id="RU365090"/>
    </source>
</evidence>
<comment type="caution">
    <text evidence="6">The sequence shown here is derived from an EMBL/GenBank/DDBJ whole genome shotgun (WGS) entry which is preliminary data.</text>
</comment>
<dbReference type="Proteomes" id="UP001549119">
    <property type="component" value="Unassembled WGS sequence"/>
</dbReference>
<comment type="similarity">
    <text evidence="2 4">Belongs to the MoeA family.</text>
</comment>
<dbReference type="Gene3D" id="2.170.190.11">
    <property type="entry name" value="Molybdopterin biosynthesis moea protein, domain 3"/>
    <property type="match status" value="1"/>
</dbReference>
<evidence type="ECO:0000259" key="5">
    <source>
        <dbReference type="SMART" id="SM00852"/>
    </source>
</evidence>
<evidence type="ECO:0000256" key="3">
    <source>
        <dbReference type="ARBA" id="ARBA00047317"/>
    </source>
</evidence>